<evidence type="ECO:0000256" key="7">
    <source>
        <dbReference type="SAM" id="MobiDB-lite"/>
    </source>
</evidence>
<reference evidence="9 10" key="1">
    <citation type="submission" date="2019-10" db="EMBL/GenBank/DDBJ databases">
        <authorList>
            <person name="Nie G."/>
            <person name="Ming H."/>
            <person name="Yi B."/>
        </authorList>
    </citation>
    <scope>NUCLEOTIDE SEQUENCE [LARGE SCALE GENOMIC DNA]</scope>
    <source>
        <strain evidence="9 10">CFH 90414</strain>
    </source>
</reference>
<feature type="region of interest" description="Disordered" evidence="7">
    <location>
        <begin position="464"/>
        <end position="494"/>
    </location>
</feature>
<dbReference type="EC" id="1.14.-.-" evidence="9"/>
<gene>
    <name evidence="9" type="ORF">GE115_04075</name>
</gene>
<dbReference type="InterPro" id="IPR016215">
    <property type="entry name" value="NTA_MOA"/>
</dbReference>
<dbReference type="PIRSF" id="PIRSF000337">
    <property type="entry name" value="NTA_MOA"/>
    <property type="match status" value="1"/>
</dbReference>
<dbReference type="NCBIfam" id="TIGR03860">
    <property type="entry name" value="FMN_nitrolo"/>
    <property type="match status" value="1"/>
</dbReference>
<dbReference type="Pfam" id="PF00296">
    <property type="entry name" value="Bac_luciferase"/>
    <property type="match status" value="1"/>
</dbReference>
<keyword evidence="3 9" id="KW-0560">Oxidoreductase</keyword>
<dbReference type="PANTHER" id="PTHR30011:SF16">
    <property type="entry name" value="C2H2 FINGER DOMAIN TRANSCRIPTION FACTOR (EUROFUNG)-RELATED"/>
    <property type="match status" value="1"/>
</dbReference>
<comment type="caution">
    <text evidence="9">The sequence shown here is derived from an EMBL/GenBank/DDBJ whole genome shotgun (WGS) entry which is preliminary data.</text>
</comment>
<feature type="binding site" evidence="6">
    <location>
        <position position="236"/>
    </location>
    <ligand>
        <name>FMN</name>
        <dbReference type="ChEBI" id="CHEBI:58210"/>
    </ligand>
</feature>
<feature type="binding site" evidence="6">
    <location>
        <position position="76"/>
    </location>
    <ligand>
        <name>FMN</name>
        <dbReference type="ChEBI" id="CHEBI:58210"/>
    </ligand>
</feature>
<name>A0A6I2F3B4_9MICO</name>
<keyword evidence="10" id="KW-1185">Reference proteome</keyword>
<keyword evidence="1 6" id="KW-0285">Flavoprotein</keyword>
<keyword evidence="4 9" id="KW-0503">Monooxygenase</keyword>
<dbReference type="GO" id="GO:0004497">
    <property type="term" value="F:monooxygenase activity"/>
    <property type="evidence" value="ECO:0007669"/>
    <property type="project" value="UniProtKB-KW"/>
</dbReference>
<dbReference type="EMBL" id="WJIF01000002">
    <property type="protein sequence ID" value="MRG59049.1"/>
    <property type="molecule type" value="Genomic_DNA"/>
</dbReference>
<dbReference type="InterPro" id="IPR011251">
    <property type="entry name" value="Luciferase-like_dom"/>
</dbReference>
<organism evidence="9 10">
    <name type="scientific">Agromyces agglutinans</name>
    <dbReference type="NCBI Taxonomy" id="2662258"/>
    <lineage>
        <taxon>Bacteria</taxon>
        <taxon>Bacillati</taxon>
        <taxon>Actinomycetota</taxon>
        <taxon>Actinomycetes</taxon>
        <taxon>Micrococcales</taxon>
        <taxon>Microbacteriaceae</taxon>
        <taxon>Agromyces</taxon>
    </lineage>
</organism>
<comment type="similarity">
    <text evidence="5">Belongs to the NtaA/SnaA/DszA monooxygenase family.</text>
</comment>
<dbReference type="AlphaFoldDB" id="A0A6I2F3B4"/>
<evidence type="ECO:0000256" key="1">
    <source>
        <dbReference type="ARBA" id="ARBA00022630"/>
    </source>
</evidence>
<accession>A0A6I2F3B4</accession>
<dbReference type="PANTHER" id="PTHR30011">
    <property type="entry name" value="ALKANESULFONATE MONOOXYGENASE-RELATED"/>
    <property type="match status" value="1"/>
</dbReference>
<keyword evidence="2 6" id="KW-0288">FMN</keyword>
<dbReference type="Proteomes" id="UP000431080">
    <property type="component" value="Unassembled WGS sequence"/>
</dbReference>
<dbReference type="SUPFAM" id="SSF51679">
    <property type="entry name" value="Bacterial luciferase-like"/>
    <property type="match status" value="1"/>
</dbReference>
<evidence type="ECO:0000256" key="3">
    <source>
        <dbReference type="ARBA" id="ARBA00023002"/>
    </source>
</evidence>
<evidence type="ECO:0000313" key="9">
    <source>
        <dbReference type="EMBL" id="MRG59049.1"/>
    </source>
</evidence>
<evidence type="ECO:0000256" key="4">
    <source>
        <dbReference type="ARBA" id="ARBA00023033"/>
    </source>
</evidence>
<dbReference type="GO" id="GO:0016705">
    <property type="term" value="F:oxidoreductase activity, acting on paired donors, with incorporation or reduction of molecular oxygen"/>
    <property type="evidence" value="ECO:0007669"/>
    <property type="project" value="InterPro"/>
</dbReference>
<evidence type="ECO:0000256" key="2">
    <source>
        <dbReference type="ARBA" id="ARBA00022643"/>
    </source>
</evidence>
<evidence type="ECO:0000256" key="6">
    <source>
        <dbReference type="PIRSR" id="PIRSR000337-1"/>
    </source>
</evidence>
<feature type="domain" description="Luciferase-like" evidence="8">
    <location>
        <begin position="51"/>
        <end position="418"/>
    </location>
</feature>
<evidence type="ECO:0000256" key="5">
    <source>
        <dbReference type="ARBA" id="ARBA00033748"/>
    </source>
</evidence>
<evidence type="ECO:0000259" key="8">
    <source>
        <dbReference type="Pfam" id="PF00296"/>
    </source>
</evidence>
<sequence>MTPTLATPSSPPLASFSGGDRMSRLIIGAAVHTIGAYPSGWRMPDAHRDTRDDAAVLRRTARTAEAARLDYLFFGDRRPGAEPRDAHQVARVESLSAAGFLAALTERIGLVGSAAIEAEDPYALARRTASADLLSSGRAGIHLTTSPTAAPAVAVGEPDASGAARFERAVEFETVLRRLWDSFEDDAVIANAETGEFVDRAKVHPAGFRGTHLQVGPALDVTRPVQGHLPIFHSGSTSYDRLFAAQNADVAIIAARGVAQAAGLREELRSLAFVSGRDDRTLKVIAQVLPIVGESTPHAQRLADDLIRLVSVAEDWADGPPHGYPAARSIAALSRVVGTDLTGFAPDAPVDPRLAAQFTAAGQELVELVAERTGLRPGGDPPATLRHLAVTASSNLPIFVGSAAEIATRLATWADVGAADGFNVHAATHPTQFDRFARGVVPELQHLGVFPREYDGGTLRDHLGLGRPENTHVSPADPRFPPVYRERSVPGVRA</sequence>
<proteinExistence type="inferred from homology"/>
<dbReference type="InterPro" id="IPR036661">
    <property type="entry name" value="Luciferase-like_sf"/>
</dbReference>
<evidence type="ECO:0000313" key="10">
    <source>
        <dbReference type="Proteomes" id="UP000431080"/>
    </source>
</evidence>
<protein>
    <submittedName>
        <fullName evidence="9">NtaA/DmoA family FMN-dependent monooxygenase</fullName>
        <ecNumber evidence="9">1.14.-.-</ecNumber>
    </submittedName>
</protein>
<dbReference type="Gene3D" id="3.20.20.30">
    <property type="entry name" value="Luciferase-like domain"/>
    <property type="match status" value="1"/>
</dbReference>
<dbReference type="InterPro" id="IPR051260">
    <property type="entry name" value="Diverse_substr_monoxygenases"/>
</dbReference>